<proteinExistence type="predicted"/>
<feature type="compositionally biased region" description="Basic residues" evidence="1">
    <location>
        <begin position="395"/>
        <end position="407"/>
    </location>
</feature>
<organism evidence="2 3">
    <name type="scientific">Trametes coccinea (strain BRFM310)</name>
    <name type="common">Pycnoporus coccineus</name>
    <dbReference type="NCBI Taxonomy" id="1353009"/>
    <lineage>
        <taxon>Eukaryota</taxon>
        <taxon>Fungi</taxon>
        <taxon>Dikarya</taxon>
        <taxon>Basidiomycota</taxon>
        <taxon>Agaricomycotina</taxon>
        <taxon>Agaricomycetes</taxon>
        <taxon>Polyporales</taxon>
        <taxon>Polyporaceae</taxon>
        <taxon>Trametes</taxon>
    </lineage>
</organism>
<feature type="compositionally biased region" description="Pro residues" evidence="1">
    <location>
        <begin position="379"/>
        <end position="389"/>
    </location>
</feature>
<accession>A0A1Y2J402</accession>
<gene>
    <name evidence="2" type="ORF">PYCCODRAFT_1473694</name>
</gene>
<evidence type="ECO:0000256" key="1">
    <source>
        <dbReference type="SAM" id="MobiDB-lite"/>
    </source>
</evidence>
<dbReference type="EMBL" id="KZ084087">
    <property type="protein sequence ID" value="OSD08140.1"/>
    <property type="molecule type" value="Genomic_DNA"/>
</dbReference>
<dbReference type="AlphaFoldDB" id="A0A1Y2J402"/>
<feature type="region of interest" description="Disordered" evidence="1">
    <location>
        <begin position="281"/>
        <end position="321"/>
    </location>
</feature>
<sequence length="407" mass="43990">MATFAFSNVISDITSLLFASGLQDRRTTSYMAPHAILPIVAPAPQRPAADFAIVLGWTEPEDDLCREEKSSKNSFAHTSDYMGASTLALHTEHRCVAQCPAATSYSAVEEAALVNQAPPWPPAPELIANPPSWGLPTRSSVTPPLSVVADADWDATDSRSSWADAPSSSLSEIASQWFKDDDEGLTYDTRSSSVGSKDNLAASEEDATRFFIGRDGTAWPLPPQECMPRVLPAEPLDSPEESSFSSECAWSPPGYRVVWSASQWDGGSPEIKRTLSMETDASSFNDADDGTWSPSPPYHHSPSSESLDWSPATPPDLPSTALPLAELGLQWYASLGRDLDDPASRPSQDALDSGKSDDKEVDVWEAGGYFLGRDGTLWPLPPPPPPILAPPKIERGRKRLPKVLREG</sequence>
<feature type="region of interest" description="Disordered" evidence="1">
    <location>
        <begin position="339"/>
        <end position="359"/>
    </location>
</feature>
<keyword evidence="3" id="KW-1185">Reference proteome</keyword>
<protein>
    <submittedName>
        <fullName evidence="2">Uncharacterized protein</fullName>
    </submittedName>
</protein>
<reference evidence="2 3" key="1">
    <citation type="journal article" date="2015" name="Biotechnol. Biofuels">
        <title>Enhanced degradation of softwood versus hardwood by the white-rot fungus Pycnoporus coccineus.</title>
        <authorList>
            <person name="Couturier M."/>
            <person name="Navarro D."/>
            <person name="Chevret D."/>
            <person name="Henrissat B."/>
            <person name="Piumi F."/>
            <person name="Ruiz-Duenas F.J."/>
            <person name="Martinez A.T."/>
            <person name="Grigoriev I.V."/>
            <person name="Riley R."/>
            <person name="Lipzen A."/>
            <person name="Berrin J.G."/>
            <person name="Master E.R."/>
            <person name="Rosso M.N."/>
        </authorList>
    </citation>
    <scope>NUCLEOTIDE SEQUENCE [LARGE SCALE GENOMIC DNA]</scope>
    <source>
        <strain evidence="2 3">BRFM310</strain>
    </source>
</reference>
<feature type="region of interest" description="Disordered" evidence="1">
    <location>
        <begin position="375"/>
        <end position="407"/>
    </location>
</feature>
<dbReference type="OrthoDB" id="2757087at2759"/>
<dbReference type="Proteomes" id="UP000193067">
    <property type="component" value="Unassembled WGS sequence"/>
</dbReference>
<feature type="region of interest" description="Disordered" evidence="1">
    <location>
        <begin position="230"/>
        <end position="249"/>
    </location>
</feature>
<name>A0A1Y2J402_TRAC3</name>
<evidence type="ECO:0000313" key="3">
    <source>
        <dbReference type="Proteomes" id="UP000193067"/>
    </source>
</evidence>
<evidence type="ECO:0000313" key="2">
    <source>
        <dbReference type="EMBL" id="OSD08140.1"/>
    </source>
</evidence>